<feature type="transmembrane region" description="Helical" evidence="10">
    <location>
        <begin position="235"/>
        <end position="263"/>
    </location>
</feature>
<evidence type="ECO:0000256" key="1">
    <source>
        <dbReference type="ARBA" id="ARBA00004651"/>
    </source>
</evidence>
<dbReference type="Proteomes" id="UP000279600">
    <property type="component" value="Chromosome"/>
</dbReference>
<dbReference type="InterPro" id="IPR050222">
    <property type="entry name" value="MATE_MdtK"/>
</dbReference>
<evidence type="ECO:0000256" key="2">
    <source>
        <dbReference type="ARBA" id="ARBA00022448"/>
    </source>
</evidence>
<dbReference type="RefSeq" id="WP_126448456.1">
    <property type="nucleotide sequence ID" value="NZ_CP034549.1"/>
</dbReference>
<keyword evidence="8 10" id="KW-0472">Membrane</keyword>
<dbReference type="PANTHER" id="PTHR43298">
    <property type="entry name" value="MULTIDRUG RESISTANCE PROTEIN NORM-RELATED"/>
    <property type="match status" value="1"/>
</dbReference>
<keyword evidence="4" id="KW-1003">Cell membrane</keyword>
<dbReference type="OrthoDB" id="9780160at2"/>
<dbReference type="PIRSF" id="PIRSF006603">
    <property type="entry name" value="DinF"/>
    <property type="match status" value="1"/>
</dbReference>
<dbReference type="AlphaFoldDB" id="A0A3S9MZR5"/>
<keyword evidence="12" id="KW-1185">Reference proteome</keyword>
<keyword evidence="5 10" id="KW-0812">Transmembrane</keyword>
<organism evidence="11 12">
    <name type="scientific">Nonlabens ponticola</name>
    <dbReference type="NCBI Taxonomy" id="2496866"/>
    <lineage>
        <taxon>Bacteria</taxon>
        <taxon>Pseudomonadati</taxon>
        <taxon>Bacteroidota</taxon>
        <taxon>Flavobacteriia</taxon>
        <taxon>Flavobacteriales</taxon>
        <taxon>Flavobacteriaceae</taxon>
        <taxon>Nonlabens</taxon>
    </lineage>
</organism>
<keyword evidence="7" id="KW-0406">Ion transport</keyword>
<feature type="transmembrane region" description="Helical" evidence="10">
    <location>
        <begin position="383"/>
        <end position="405"/>
    </location>
</feature>
<evidence type="ECO:0000256" key="8">
    <source>
        <dbReference type="ARBA" id="ARBA00023136"/>
    </source>
</evidence>
<evidence type="ECO:0000256" key="6">
    <source>
        <dbReference type="ARBA" id="ARBA00022989"/>
    </source>
</evidence>
<dbReference type="NCBIfam" id="TIGR00797">
    <property type="entry name" value="matE"/>
    <property type="match status" value="1"/>
</dbReference>
<dbReference type="InterPro" id="IPR002528">
    <property type="entry name" value="MATE_fam"/>
</dbReference>
<accession>A0A3S9MZR5</accession>
<evidence type="ECO:0000313" key="12">
    <source>
        <dbReference type="Proteomes" id="UP000279600"/>
    </source>
</evidence>
<feature type="transmembrane region" description="Helical" evidence="10">
    <location>
        <begin position="193"/>
        <end position="214"/>
    </location>
</feature>
<comment type="subcellular location">
    <subcellularLocation>
        <location evidence="1">Cell membrane</location>
        <topology evidence="1">Multi-pass membrane protein</topology>
    </subcellularLocation>
</comment>
<dbReference type="CDD" id="cd13131">
    <property type="entry name" value="MATE_NorM_like"/>
    <property type="match status" value="1"/>
</dbReference>
<evidence type="ECO:0000256" key="4">
    <source>
        <dbReference type="ARBA" id="ARBA00022475"/>
    </source>
</evidence>
<dbReference type="KEGG" id="noj:EJ995_11045"/>
<dbReference type="GO" id="GO:0042910">
    <property type="term" value="F:xenobiotic transmembrane transporter activity"/>
    <property type="evidence" value="ECO:0007669"/>
    <property type="project" value="InterPro"/>
</dbReference>
<keyword evidence="3" id="KW-0050">Antiport</keyword>
<dbReference type="GO" id="GO:0015297">
    <property type="term" value="F:antiporter activity"/>
    <property type="evidence" value="ECO:0007669"/>
    <property type="project" value="UniProtKB-KW"/>
</dbReference>
<reference evidence="11 12" key="1">
    <citation type="submission" date="2018-12" db="EMBL/GenBank/DDBJ databases">
        <title>Complete genome of Nonlabens sp. MJ115.</title>
        <authorList>
            <person name="Choi H.S."/>
            <person name="Jung J."/>
        </authorList>
    </citation>
    <scope>NUCLEOTIDE SEQUENCE [LARGE SCALE GENOMIC DNA]</scope>
    <source>
        <strain evidence="11 12">MJ115</strain>
    </source>
</reference>
<keyword evidence="2" id="KW-0813">Transport</keyword>
<sequence>MLLSQYTKEFGKNFSIAYPIIAGQVAHLLVALADNIMVGKLGAAALASVSLGNTLIFIALSIGIGFSFAITPLVAEADGKRDINAVKSILQNGMLLCIVNGLLLVILLLLAEPILYKMDQPVEVVELAIPYMRVVAFSLIPLMFFQALKQFSDGLSLTRFAMYATLIANVINIGVNYLLIYGEYGFPRLEVVGAAYGTLISRLLMALLLFLLLLKDNKTRYYFTRTILLSKKKMVSLLNIGLPTALQMFFEVSLFTAAIFLSGVLGTNVQAANQIALNLSAITFMVGVGLSVTATIRVGNQLGSRDHTELIRIARSIFLMALILDVAFAMAFYFGRDLLPQVYIDDPDVIVIASSMLIVAAIFQVSDGIQVVVLGALRGLQDVWVPSLICFVAYACIGFPIAYYFGSADLLGGVGIWIGLLSGLTISAILMYVRFRILSSRLLSC</sequence>
<feature type="transmembrane region" description="Helical" evidence="10">
    <location>
        <begin position="160"/>
        <end position="181"/>
    </location>
</feature>
<feature type="transmembrane region" description="Helical" evidence="10">
    <location>
        <begin position="275"/>
        <end position="296"/>
    </location>
</feature>
<gene>
    <name evidence="11" type="ORF">EJ995_11045</name>
</gene>
<dbReference type="InterPro" id="IPR048279">
    <property type="entry name" value="MdtK-like"/>
</dbReference>
<dbReference type="GO" id="GO:0006811">
    <property type="term" value="P:monoatomic ion transport"/>
    <property type="evidence" value="ECO:0007669"/>
    <property type="project" value="UniProtKB-KW"/>
</dbReference>
<keyword evidence="6 10" id="KW-1133">Transmembrane helix</keyword>
<evidence type="ECO:0000256" key="5">
    <source>
        <dbReference type="ARBA" id="ARBA00022692"/>
    </source>
</evidence>
<feature type="transmembrane region" description="Helical" evidence="10">
    <location>
        <begin position="317"/>
        <end position="335"/>
    </location>
</feature>
<evidence type="ECO:0000256" key="9">
    <source>
        <dbReference type="ARBA" id="ARBA00031636"/>
    </source>
</evidence>
<evidence type="ECO:0000256" key="10">
    <source>
        <dbReference type="SAM" id="Phobius"/>
    </source>
</evidence>
<feature type="transmembrane region" description="Helical" evidence="10">
    <location>
        <begin position="16"/>
        <end position="33"/>
    </location>
</feature>
<feature type="transmembrane region" description="Helical" evidence="10">
    <location>
        <begin position="350"/>
        <end position="376"/>
    </location>
</feature>
<protein>
    <recommendedName>
        <fullName evidence="9">Multidrug-efflux transporter</fullName>
    </recommendedName>
</protein>
<evidence type="ECO:0000313" key="11">
    <source>
        <dbReference type="EMBL" id="AZQ44741.1"/>
    </source>
</evidence>
<dbReference type="PANTHER" id="PTHR43298:SF2">
    <property type="entry name" value="FMN_FAD EXPORTER YEEO-RELATED"/>
    <property type="match status" value="1"/>
</dbReference>
<dbReference type="GO" id="GO:0005886">
    <property type="term" value="C:plasma membrane"/>
    <property type="evidence" value="ECO:0007669"/>
    <property type="project" value="UniProtKB-SubCell"/>
</dbReference>
<evidence type="ECO:0000256" key="7">
    <source>
        <dbReference type="ARBA" id="ARBA00023065"/>
    </source>
</evidence>
<name>A0A3S9MZR5_9FLAO</name>
<feature type="transmembrane region" description="Helical" evidence="10">
    <location>
        <begin position="128"/>
        <end position="148"/>
    </location>
</feature>
<feature type="transmembrane region" description="Helical" evidence="10">
    <location>
        <begin position="53"/>
        <end position="75"/>
    </location>
</feature>
<feature type="transmembrane region" description="Helical" evidence="10">
    <location>
        <begin position="411"/>
        <end position="433"/>
    </location>
</feature>
<dbReference type="EMBL" id="CP034549">
    <property type="protein sequence ID" value="AZQ44741.1"/>
    <property type="molecule type" value="Genomic_DNA"/>
</dbReference>
<evidence type="ECO:0000256" key="3">
    <source>
        <dbReference type="ARBA" id="ARBA00022449"/>
    </source>
</evidence>
<proteinExistence type="predicted"/>
<feature type="transmembrane region" description="Helical" evidence="10">
    <location>
        <begin position="95"/>
        <end position="116"/>
    </location>
</feature>
<dbReference type="Pfam" id="PF01554">
    <property type="entry name" value="MatE"/>
    <property type="match status" value="2"/>
</dbReference>